<evidence type="ECO:0000256" key="5">
    <source>
        <dbReference type="ARBA" id="ARBA00023163"/>
    </source>
</evidence>
<evidence type="ECO:0000256" key="1">
    <source>
        <dbReference type="ARBA" id="ARBA00004123"/>
    </source>
</evidence>
<dbReference type="SUPFAM" id="SSF57701">
    <property type="entry name" value="Zn2/Cys6 DNA-binding domain"/>
    <property type="match status" value="1"/>
</dbReference>
<dbReference type="PANTHER" id="PTHR31845:SF17">
    <property type="entry name" value="ZN(II)2CYS6 TRANSCRIPTION FACTOR (EUROFUNG)"/>
    <property type="match status" value="1"/>
</dbReference>
<dbReference type="InterPro" id="IPR051089">
    <property type="entry name" value="prtT"/>
</dbReference>
<dbReference type="SMART" id="SM00066">
    <property type="entry name" value="GAL4"/>
    <property type="match status" value="1"/>
</dbReference>
<evidence type="ECO:0000256" key="6">
    <source>
        <dbReference type="ARBA" id="ARBA00023242"/>
    </source>
</evidence>
<feature type="domain" description="Zn(2)-C6 fungal-type" evidence="7">
    <location>
        <begin position="32"/>
        <end position="64"/>
    </location>
</feature>
<evidence type="ECO:0000256" key="4">
    <source>
        <dbReference type="ARBA" id="ARBA00023125"/>
    </source>
</evidence>
<dbReference type="PANTHER" id="PTHR31845">
    <property type="entry name" value="FINGER DOMAIN PROTEIN, PUTATIVE-RELATED"/>
    <property type="match status" value="1"/>
</dbReference>
<dbReference type="GO" id="GO:0005634">
    <property type="term" value="C:nucleus"/>
    <property type="evidence" value="ECO:0007669"/>
    <property type="project" value="UniProtKB-SubCell"/>
</dbReference>
<sequence length="639" mass="70928">MVGPLPSLPKIAELRDAFGDNKPPDISRKITACVACRKQKIKCHMMGSKPPCTRCRKRGLSCTVNRSLQMLLEDDVTWKHTMTHKLRRLEHIIDKMADALGLKDLRALADGDADLPLPRTPFDHQTLQGDPQPYDSTDREQLWEVTVDPHCEPASIPASCISAVRSPGSAGPPAIATSTLVSKGVISQEQAETLFGVYRDRLDHLLYRILGDHTGLESVVASSSLLTAAVCTVAALHSVDLGHLYDRCYRELRHLVAAQMLSKQHNADDVRGLCIGAFWLNGPSWALVGAAVRIASEIELHHSIYKALQGDRAAYMRTRLYYLVYVCDHHSSVLYGRPPMSHGCESIKAAMEFLGTEHATEDDVRLVTQVKIWSISGQVFDYFGVDVSKSLTPAQLPQLRRFSISLDTWYADWSDRFGPNANVGNYPAKGVGLHFHFAKLYLCSHAFRGIQNVQKNGGPRKLSPELEEVANTAVLCASSILGVMTADTEMQSYLNGLPLCFDMMIAFSVVFLLKVATKYPETVWMDKSKLFDLVAQTVQMLKGISHTMHENHLLVSVAKGLDKLVHKLQDPSPDEPAMAQNPVLHPSVAGCSSMHDDMEWVQDINTFDFFSLQTPLPELDSWPLNLDYDLHGHQIDRGG</sequence>
<dbReference type="KEGG" id="ptkz:JDV02_008159"/>
<keyword evidence="4" id="KW-0238">DNA-binding</keyword>
<proteinExistence type="predicted"/>
<keyword evidence="5" id="KW-0804">Transcription</keyword>
<keyword evidence="6" id="KW-0539">Nucleus</keyword>
<gene>
    <name evidence="8" type="ORF">JDV02_008159</name>
</gene>
<dbReference type="SMART" id="SM00906">
    <property type="entry name" value="Fungal_trans"/>
    <property type="match status" value="1"/>
</dbReference>
<name>A0A9Q8QJM0_9HYPO</name>
<protein>
    <recommendedName>
        <fullName evidence="7">Zn(2)-C6 fungal-type domain-containing protein</fullName>
    </recommendedName>
</protein>
<dbReference type="CDD" id="cd12148">
    <property type="entry name" value="fungal_TF_MHR"/>
    <property type="match status" value="1"/>
</dbReference>
<dbReference type="InterPro" id="IPR001138">
    <property type="entry name" value="Zn2Cys6_DnaBD"/>
</dbReference>
<keyword evidence="9" id="KW-1185">Reference proteome</keyword>
<dbReference type="PROSITE" id="PS50048">
    <property type="entry name" value="ZN2_CY6_FUNGAL_2"/>
    <property type="match status" value="1"/>
</dbReference>
<accession>A0A9Q8QJM0</accession>
<dbReference type="OrthoDB" id="4060227at2759"/>
<evidence type="ECO:0000313" key="8">
    <source>
        <dbReference type="EMBL" id="UNI22254.1"/>
    </source>
</evidence>
<dbReference type="EMBL" id="CP086361">
    <property type="protein sequence ID" value="UNI22254.1"/>
    <property type="molecule type" value="Genomic_DNA"/>
</dbReference>
<reference evidence="8" key="1">
    <citation type="submission" date="2021-11" db="EMBL/GenBank/DDBJ databases">
        <title>Purpureocillium_takamizusanense_genome.</title>
        <authorList>
            <person name="Nguyen N.-H."/>
        </authorList>
    </citation>
    <scope>NUCLEOTIDE SEQUENCE</scope>
    <source>
        <strain evidence="8">PT3</strain>
    </source>
</reference>
<evidence type="ECO:0000256" key="3">
    <source>
        <dbReference type="ARBA" id="ARBA00023015"/>
    </source>
</evidence>
<dbReference type="AlphaFoldDB" id="A0A9Q8QJM0"/>
<dbReference type="GO" id="GO:0008270">
    <property type="term" value="F:zinc ion binding"/>
    <property type="evidence" value="ECO:0007669"/>
    <property type="project" value="InterPro"/>
</dbReference>
<keyword evidence="3" id="KW-0805">Transcription regulation</keyword>
<dbReference type="RefSeq" id="XP_047845735.1">
    <property type="nucleotide sequence ID" value="XM_047989730.1"/>
</dbReference>
<evidence type="ECO:0000256" key="2">
    <source>
        <dbReference type="ARBA" id="ARBA00022723"/>
    </source>
</evidence>
<dbReference type="InterPro" id="IPR007219">
    <property type="entry name" value="XnlR_reg_dom"/>
</dbReference>
<dbReference type="Proteomes" id="UP000829364">
    <property type="component" value="Chromosome 8"/>
</dbReference>
<organism evidence="8 9">
    <name type="scientific">Purpureocillium takamizusanense</name>
    <dbReference type="NCBI Taxonomy" id="2060973"/>
    <lineage>
        <taxon>Eukaryota</taxon>
        <taxon>Fungi</taxon>
        <taxon>Dikarya</taxon>
        <taxon>Ascomycota</taxon>
        <taxon>Pezizomycotina</taxon>
        <taxon>Sordariomycetes</taxon>
        <taxon>Hypocreomycetidae</taxon>
        <taxon>Hypocreales</taxon>
        <taxon>Ophiocordycipitaceae</taxon>
        <taxon>Purpureocillium</taxon>
    </lineage>
</organism>
<dbReference type="GeneID" id="72070107"/>
<dbReference type="InterPro" id="IPR036864">
    <property type="entry name" value="Zn2-C6_fun-type_DNA-bd_sf"/>
</dbReference>
<dbReference type="CDD" id="cd00067">
    <property type="entry name" value="GAL4"/>
    <property type="match status" value="1"/>
</dbReference>
<dbReference type="Pfam" id="PF00172">
    <property type="entry name" value="Zn_clus"/>
    <property type="match status" value="1"/>
</dbReference>
<dbReference type="GO" id="GO:0000981">
    <property type="term" value="F:DNA-binding transcription factor activity, RNA polymerase II-specific"/>
    <property type="evidence" value="ECO:0007669"/>
    <property type="project" value="InterPro"/>
</dbReference>
<dbReference type="GO" id="GO:0000976">
    <property type="term" value="F:transcription cis-regulatory region binding"/>
    <property type="evidence" value="ECO:0007669"/>
    <property type="project" value="TreeGrafter"/>
</dbReference>
<evidence type="ECO:0000313" key="9">
    <source>
        <dbReference type="Proteomes" id="UP000829364"/>
    </source>
</evidence>
<dbReference type="Gene3D" id="4.10.240.10">
    <property type="entry name" value="Zn(2)-C6 fungal-type DNA-binding domain"/>
    <property type="match status" value="1"/>
</dbReference>
<evidence type="ECO:0000259" key="7">
    <source>
        <dbReference type="PROSITE" id="PS50048"/>
    </source>
</evidence>
<comment type="subcellular location">
    <subcellularLocation>
        <location evidence="1">Nucleus</location>
    </subcellularLocation>
</comment>
<keyword evidence="2" id="KW-0479">Metal-binding</keyword>
<dbReference type="GO" id="GO:0006351">
    <property type="term" value="P:DNA-templated transcription"/>
    <property type="evidence" value="ECO:0007669"/>
    <property type="project" value="InterPro"/>
</dbReference>
<dbReference type="PROSITE" id="PS00463">
    <property type="entry name" value="ZN2_CY6_FUNGAL_1"/>
    <property type="match status" value="1"/>
</dbReference>